<organism evidence="1 2">
    <name type="scientific">Mycobacterium kansasii</name>
    <dbReference type="NCBI Taxonomy" id="1768"/>
    <lineage>
        <taxon>Bacteria</taxon>
        <taxon>Bacillati</taxon>
        <taxon>Actinomycetota</taxon>
        <taxon>Actinomycetes</taxon>
        <taxon>Mycobacteriales</taxon>
        <taxon>Mycobacteriaceae</taxon>
        <taxon>Mycobacterium</taxon>
    </lineage>
</organism>
<reference evidence="1 2" key="1">
    <citation type="submission" date="2017-02" db="EMBL/GenBank/DDBJ databases">
        <title>Complete genome sequences of Mycobacterium kansasii strains isolated from rhesus macaques.</title>
        <authorList>
            <person name="Panda A."/>
            <person name="Nagaraj S."/>
            <person name="Zhao X."/>
            <person name="Tettelin H."/>
            <person name="Detolla L.J."/>
        </authorList>
    </citation>
    <scope>NUCLEOTIDE SEQUENCE [LARGE SCALE GENOMIC DNA]</scope>
    <source>
        <strain evidence="1 2">11-3813</strain>
    </source>
</reference>
<evidence type="ECO:0000313" key="2">
    <source>
        <dbReference type="Proteomes" id="UP000189229"/>
    </source>
</evidence>
<comment type="caution">
    <text evidence="1">The sequence shown here is derived from an EMBL/GenBank/DDBJ whole genome shotgun (WGS) entry which is preliminary data.</text>
</comment>
<proteinExistence type="predicted"/>
<protein>
    <submittedName>
        <fullName evidence="1">Uncharacterized protein</fullName>
    </submittedName>
</protein>
<dbReference type="Proteomes" id="UP000189229">
    <property type="component" value="Unassembled WGS sequence"/>
</dbReference>
<gene>
    <name evidence="1" type="ORF">BZL30_2096</name>
</gene>
<accession>A0A1V3XI56</accession>
<dbReference type="EMBL" id="MVBM01000002">
    <property type="protein sequence ID" value="OOK78879.1"/>
    <property type="molecule type" value="Genomic_DNA"/>
</dbReference>
<evidence type="ECO:0000313" key="1">
    <source>
        <dbReference type="EMBL" id="OOK78879.1"/>
    </source>
</evidence>
<sequence>MTAAIFESHHEAITRVYSLPATRPTRTTRGSTSATRMMRD</sequence>
<dbReference type="AlphaFoldDB" id="A0A1V3XI56"/>
<name>A0A1V3XI56_MYCKA</name>